<dbReference type="Proteomes" id="UP001162992">
    <property type="component" value="Chromosome 4"/>
</dbReference>
<organism evidence="1 2">
    <name type="scientific">Diphasiastrum complanatum</name>
    <name type="common">Issler's clubmoss</name>
    <name type="synonym">Lycopodium complanatum</name>
    <dbReference type="NCBI Taxonomy" id="34168"/>
    <lineage>
        <taxon>Eukaryota</taxon>
        <taxon>Viridiplantae</taxon>
        <taxon>Streptophyta</taxon>
        <taxon>Embryophyta</taxon>
        <taxon>Tracheophyta</taxon>
        <taxon>Lycopodiopsida</taxon>
        <taxon>Lycopodiales</taxon>
        <taxon>Lycopodiaceae</taxon>
        <taxon>Lycopodioideae</taxon>
        <taxon>Diphasiastrum</taxon>
    </lineage>
</organism>
<evidence type="ECO:0000313" key="1">
    <source>
        <dbReference type="EMBL" id="KAJ7560159.1"/>
    </source>
</evidence>
<evidence type="ECO:0000313" key="2">
    <source>
        <dbReference type="Proteomes" id="UP001162992"/>
    </source>
</evidence>
<accession>A0ACC2E0M8</accession>
<dbReference type="EMBL" id="CM055095">
    <property type="protein sequence ID" value="KAJ7560159.1"/>
    <property type="molecule type" value="Genomic_DNA"/>
</dbReference>
<name>A0ACC2E0M8_DIPCM</name>
<reference evidence="2" key="1">
    <citation type="journal article" date="2024" name="Proc. Natl. Acad. Sci. U.S.A.">
        <title>Extraordinary preservation of gene collinearity over three hundred million years revealed in homosporous lycophytes.</title>
        <authorList>
            <person name="Li C."/>
            <person name="Wickell D."/>
            <person name="Kuo L.Y."/>
            <person name="Chen X."/>
            <person name="Nie B."/>
            <person name="Liao X."/>
            <person name="Peng D."/>
            <person name="Ji J."/>
            <person name="Jenkins J."/>
            <person name="Williams M."/>
            <person name="Shu S."/>
            <person name="Plott C."/>
            <person name="Barry K."/>
            <person name="Rajasekar S."/>
            <person name="Grimwood J."/>
            <person name="Han X."/>
            <person name="Sun S."/>
            <person name="Hou Z."/>
            <person name="He W."/>
            <person name="Dai G."/>
            <person name="Sun C."/>
            <person name="Schmutz J."/>
            <person name="Leebens-Mack J.H."/>
            <person name="Li F.W."/>
            <person name="Wang L."/>
        </authorList>
    </citation>
    <scope>NUCLEOTIDE SEQUENCE [LARGE SCALE GENOMIC DNA]</scope>
    <source>
        <strain evidence="2">cv. PW_Plant_1</strain>
    </source>
</reference>
<proteinExistence type="predicted"/>
<comment type="caution">
    <text evidence="1">The sequence shown here is derived from an EMBL/GenBank/DDBJ whole genome shotgun (WGS) entry which is preliminary data.</text>
</comment>
<protein>
    <submittedName>
        <fullName evidence="1">Uncharacterized protein</fullName>
    </submittedName>
</protein>
<keyword evidence="2" id="KW-1185">Reference proteome</keyword>
<sequence>MDDPQGPGSADRSLSDGSGGNGGADPERSEYWCYQCNKEVVALREQGVLEDSRSRGVVCAECRNGFIEVITTAQPDLQRGSRRRRRARGGTRTPTVELSETLEHLYPHQLMQLMQLLSEATPFNDTTLPAVDENHAVGPNPSELVQPPPSSPPVSWEERADENIAEVHAIGQNISELDRPVQTFPPAAMEERVMQNEDQFMLPTEADAGASLSEVLQNLSDERNLRRIVFVRQRVQRQAGGDDDDDGENENEDGDDNSDEEGVQLELEGWHSGGEDDDPEEWEEVEDDGDDDDDIDNTDDEVDNPTRERSNSQLDGEATVATNDGPTAESQHERQHRQRPRVRERQNLRFRVRNVEQNLHHYLLELLQNMVGRNVEVRVELPDGPMYVGNPGDYVDAREFEQLLQQLAENDNSQRGAPPAAKSAVDGLPSVVIEQFHLNEGTAVCAICKDAVLLGEYAKQLPCLHLYHHDCILPWLNSRNSCPVCRYELPTDDPDYEDQRKKRDRSRSSPTRPNNQPSVETSSFPEHAQESGRDGNEEASEIVADRGGNSTEVMDNNIDNMDMERECEIEHDSGGLPANPLDRQVAARGTRRGWFSLAAGPVLSMVGLVLVICLGSRVMGGGLQSNGRITRLQQSNFLQENRIEQTGGSTEVQSRRHWWMPFQR</sequence>
<gene>
    <name evidence="1" type="ORF">O6H91_04G116700</name>
</gene>